<gene>
    <name evidence="2" type="ORF">SNAT2548_LOCUS28326</name>
</gene>
<evidence type="ECO:0000313" key="3">
    <source>
        <dbReference type="Proteomes" id="UP000604046"/>
    </source>
</evidence>
<keyword evidence="3" id="KW-1185">Reference proteome</keyword>
<name>A0A812SX75_9DINO</name>
<dbReference type="EMBL" id="CAJNDS010002512">
    <property type="protein sequence ID" value="CAE7505643.1"/>
    <property type="molecule type" value="Genomic_DNA"/>
</dbReference>
<evidence type="ECO:0000313" key="2">
    <source>
        <dbReference type="EMBL" id="CAE7505643.1"/>
    </source>
</evidence>
<proteinExistence type="predicted"/>
<reference evidence="2" key="1">
    <citation type="submission" date="2021-02" db="EMBL/GenBank/DDBJ databases">
        <authorList>
            <person name="Dougan E. K."/>
            <person name="Rhodes N."/>
            <person name="Thang M."/>
            <person name="Chan C."/>
        </authorList>
    </citation>
    <scope>NUCLEOTIDE SEQUENCE</scope>
</reference>
<feature type="region of interest" description="Disordered" evidence="1">
    <location>
        <begin position="33"/>
        <end position="63"/>
    </location>
</feature>
<evidence type="ECO:0000256" key="1">
    <source>
        <dbReference type="SAM" id="MobiDB-lite"/>
    </source>
</evidence>
<dbReference type="Proteomes" id="UP000604046">
    <property type="component" value="Unassembled WGS sequence"/>
</dbReference>
<dbReference type="AlphaFoldDB" id="A0A812SX75"/>
<organism evidence="2 3">
    <name type="scientific">Symbiodinium natans</name>
    <dbReference type="NCBI Taxonomy" id="878477"/>
    <lineage>
        <taxon>Eukaryota</taxon>
        <taxon>Sar</taxon>
        <taxon>Alveolata</taxon>
        <taxon>Dinophyceae</taxon>
        <taxon>Suessiales</taxon>
        <taxon>Symbiodiniaceae</taxon>
        <taxon>Symbiodinium</taxon>
    </lineage>
</organism>
<protein>
    <submittedName>
        <fullName evidence="2">Uncharacterized protein</fullName>
    </submittedName>
</protein>
<sequence length="282" mass="30740">MDREAICRVNAAVECFLHQLEIEHVGRDHFTPQSYEIDPCHPHEATAEDSSSSRSRSRSPLPRLRNATCTQASSVVNVLPDAIHELLAKKLEDFKQEIFAHVKVTIPEVVASLVNAEPRVEPSAVEETSQKVWDSGAKESLAHDLQVLKTDSAILKALDNVCSKLAELGGNHRSNITATFHPMPPIVSAAALHAKVEAAGIKVLKKGEPNARMPYGEVGGQKGQPSVSITFSPSVKLTVQVHSRLVQVVLKGRRSCFTHDILRKLLPFFGPVSTLMSPTSEA</sequence>
<comment type="caution">
    <text evidence="2">The sequence shown here is derived from an EMBL/GenBank/DDBJ whole genome shotgun (WGS) entry which is preliminary data.</text>
</comment>
<accession>A0A812SX75</accession>
<feature type="compositionally biased region" description="Low complexity" evidence="1">
    <location>
        <begin position="50"/>
        <end position="63"/>
    </location>
</feature>